<gene>
    <name evidence="1" type="ORF">CFOL_v3_01356</name>
</gene>
<accession>A0A1Q3AQA6</accession>
<reference evidence="2" key="1">
    <citation type="submission" date="2016-04" db="EMBL/GenBank/DDBJ databases">
        <title>Cephalotus genome sequencing.</title>
        <authorList>
            <person name="Fukushima K."/>
            <person name="Hasebe M."/>
            <person name="Fang X."/>
        </authorList>
    </citation>
    <scope>NUCLEOTIDE SEQUENCE [LARGE SCALE GENOMIC DNA]</scope>
    <source>
        <strain evidence="2">cv. St1</strain>
    </source>
</reference>
<proteinExistence type="predicted"/>
<sequence length="208" mass="24154">MLAMLNWRFLKEPNSLWVKILKAKYLTPSRINNTRPINDSSTIWLKSGWDCYYKGLRWIIGNGNSVNAWSDNWTTLGPLSNLIYEPTLESDLFLKVSDLVQENGRWDLEKCSFVLPDTICKVINAILTPRFSPCIDKLVWGPTTDAIFFCKSTYPLQINKIGETMPHLIFKTIWSLDVIPHIKTFLWLAILDKLPSKFFLEKSFDYGR</sequence>
<evidence type="ECO:0000313" key="1">
    <source>
        <dbReference type="EMBL" id="GAV57820.1"/>
    </source>
</evidence>
<dbReference type="InParanoid" id="A0A1Q3AQA6"/>
<name>A0A1Q3AQA6_CEPFO</name>
<evidence type="ECO:0008006" key="3">
    <source>
        <dbReference type="Google" id="ProtNLM"/>
    </source>
</evidence>
<evidence type="ECO:0000313" key="2">
    <source>
        <dbReference type="Proteomes" id="UP000187406"/>
    </source>
</evidence>
<dbReference type="EMBL" id="BDDD01000043">
    <property type="protein sequence ID" value="GAV57820.1"/>
    <property type="molecule type" value="Genomic_DNA"/>
</dbReference>
<dbReference type="OrthoDB" id="1428630at2759"/>
<dbReference type="AlphaFoldDB" id="A0A1Q3AQA6"/>
<keyword evidence="2" id="KW-1185">Reference proteome</keyword>
<comment type="caution">
    <text evidence="1">The sequence shown here is derived from an EMBL/GenBank/DDBJ whole genome shotgun (WGS) entry which is preliminary data.</text>
</comment>
<protein>
    <recommendedName>
        <fullName evidence="3">Zf-RVT domain-containing protein</fullName>
    </recommendedName>
</protein>
<organism evidence="1 2">
    <name type="scientific">Cephalotus follicularis</name>
    <name type="common">Albany pitcher plant</name>
    <dbReference type="NCBI Taxonomy" id="3775"/>
    <lineage>
        <taxon>Eukaryota</taxon>
        <taxon>Viridiplantae</taxon>
        <taxon>Streptophyta</taxon>
        <taxon>Embryophyta</taxon>
        <taxon>Tracheophyta</taxon>
        <taxon>Spermatophyta</taxon>
        <taxon>Magnoliopsida</taxon>
        <taxon>eudicotyledons</taxon>
        <taxon>Gunneridae</taxon>
        <taxon>Pentapetalae</taxon>
        <taxon>rosids</taxon>
        <taxon>fabids</taxon>
        <taxon>Oxalidales</taxon>
        <taxon>Cephalotaceae</taxon>
        <taxon>Cephalotus</taxon>
    </lineage>
</organism>
<dbReference type="Proteomes" id="UP000187406">
    <property type="component" value="Unassembled WGS sequence"/>
</dbReference>